<feature type="transmembrane region" description="Helical" evidence="10">
    <location>
        <begin position="225"/>
        <end position="251"/>
    </location>
</feature>
<keyword evidence="10" id="KW-0050">Antiport</keyword>
<dbReference type="Pfam" id="PF00999">
    <property type="entry name" value="Na_H_Exchanger"/>
    <property type="match status" value="1"/>
</dbReference>
<evidence type="ECO:0000256" key="9">
    <source>
        <dbReference type="ARBA" id="ARBA00023201"/>
    </source>
</evidence>
<comment type="subcellular location">
    <subcellularLocation>
        <location evidence="1 10">Cell membrane</location>
        <topology evidence="1 10">Multi-pass membrane protein</topology>
    </subcellularLocation>
</comment>
<gene>
    <name evidence="12" type="ORF">U0035_12955</name>
</gene>
<dbReference type="Proteomes" id="UP001325680">
    <property type="component" value="Chromosome"/>
</dbReference>
<feature type="transmembrane region" description="Helical" evidence="10">
    <location>
        <begin position="184"/>
        <end position="205"/>
    </location>
</feature>
<dbReference type="PANTHER" id="PTHR10110:SF86">
    <property type="entry name" value="SODIUM_HYDROGEN EXCHANGER 7"/>
    <property type="match status" value="1"/>
</dbReference>
<keyword evidence="13" id="KW-1185">Reference proteome</keyword>
<evidence type="ECO:0000256" key="4">
    <source>
        <dbReference type="ARBA" id="ARBA00022692"/>
    </source>
</evidence>
<feature type="transmembrane region" description="Helical" evidence="10">
    <location>
        <begin position="383"/>
        <end position="407"/>
    </location>
</feature>
<keyword evidence="4 10" id="KW-0812">Transmembrane</keyword>
<organism evidence="12 13">
    <name type="scientific">Niabella yanshanensis</name>
    <dbReference type="NCBI Taxonomy" id="577386"/>
    <lineage>
        <taxon>Bacteria</taxon>
        <taxon>Pseudomonadati</taxon>
        <taxon>Bacteroidota</taxon>
        <taxon>Chitinophagia</taxon>
        <taxon>Chitinophagales</taxon>
        <taxon>Chitinophagaceae</taxon>
        <taxon>Niabella</taxon>
    </lineage>
</organism>
<dbReference type="PANTHER" id="PTHR10110">
    <property type="entry name" value="SODIUM/HYDROGEN EXCHANGER"/>
    <property type="match status" value="1"/>
</dbReference>
<evidence type="ECO:0000256" key="2">
    <source>
        <dbReference type="ARBA" id="ARBA00022448"/>
    </source>
</evidence>
<comment type="caution">
    <text evidence="10">Lacks conserved residue(s) required for the propagation of feature annotation.</text>
</comment>
<dbReference type="RefSeq" id="WP_114790200.1">
    <property type="nucleotide sequence ID" value="NZ_CP139960.1"/>
</dbReference>
<name>A0ABZ0W052_9BACT</name>
<evidence type="ECO:0000256" key="10">
    <source>
        <dbReference type="RuleBase" id="RU366002"/>
    </source>
</evidence>
<reference evidence="12 13" key="1">
    <citation type="submission" date="2023-12" db="EMBL/GenBank/DDBJ databases">
        <title>Genome sequencing and assembly of bacterial species from a model synthetic community.</title>
        <authorList>
            <person name="Hogle S.L."/>
        </authorList>
    </citation>
    <scope>NUCLEOTIDE SEQUENCE [LARGE SCALE GENOMIC DNA]</scope>
    <source>
        <strain evidence="12 13">HAMBI_3031</strain>
    </source>
</reference>
<feature type="transmembrane region" description="Helical" evidence="10">
    <location>
        <begin position="6"/>
        <end position="23"/>
    </location>
</feature>
<feature type="domain" description="Cation/H+ exchanger transmembrane" evidence="11">
    <location>
        <begin position="15"/>
        <end position="409"/>
    </location>
</feature>
<sequence>MLEKNLLLVISLLFIITLLTMLGNKLKVAYPIFLVIGGLLISFVPGVPDLRISPDIVFFIFLPPVLFAAAWQIPWADFWKFRRPIARFGFGLVFFTSTIIAFLTHALIPGFTLALGFVLGGIISPPDAVAATSVLRKLNVPRNIVTLLEGESLVNDASSLIVFRFALLAVTTGQFSFLDASQSFVLMALGGTGVGLGIGGILYLIHRFFPTTTAIDTALTLISPFVMYLVAEHLGFSGVLAVVSGGLFISYHSHRILTYSSRLNINGVWDTLTFLLNGFIFILIGLQLPYLSRHFTNNTIKDALFYGVIISLAVIAIRVVWVYSINYFRIMLHRRKPLKDELLTNKEAFLISWCGMRGVVSLAAALSIPFFVQEEEMFPYRFLILFITFVVILITLVIPGLTIGPLLKWLKIEDKQAGEKKRSEQMIKLSLAQATLTYLDNHFTEDLANDEHFKAVHHRYERMIQLSKQKLETIETGGAKSSQKSTPRLKKMLLELIQLKRTELAKYLANRTFDEELIREKERELDLEEARLRSKEG</sequence>
<dbReference type="EMBL" id="CP139960">
    <property type="protein sequence ID" value="WQD36577.1"/>
    <property type="molecule type" value="Genomic_DNA"/>
</dbReference>
<evidence type="ECO:0000313" key="13">
    <source>
        <dbReference type="Proteomes" id="UP001325680"/>
    </source>
</evidence>
<evidence type="ECO:0000256" key="6">
    <source>
        <dbReference type="ARBA" id="ARBA00023053"/>
    </source>
</evidence>
<keyword evidence="3 10" id="KW-1003">Cell membrane</keyword>
<dbReference type="InterPro" id="IPR018422">
    <property type="entry name" value="Cation/H_exchanger_CPA1"/>
</dbReference>
<evidence type="ECO:0000256" key="8">
    <source>
        <dbReference type="ARBA" id="ARBA00023136"/>
    </source>
</evidence>
<proteinExistence type="inferred from homology"/>
<feature type="transmembrane region" description="Helical" evidence="10">
    <location>
        <begin position="56"/>
        <end position="76"/>
    </location>
</feature>
<dbReference type="NCBIfam" id="TIGR00831">
    <property type="entry name" value="a_cpa1"/>
    <property type="match status" value="1"/>
</dbReference>
<feature type="transmembrane region" description="Helical" evidence="10">
    <location>
        <begin position="349"/>
        <end position="371"/>
    </location>
</feature>
<feature type="transmembrane region" description="Helical" evidence="10">
    <location>
        <begin position="272"/>
        <end position="291"/>
    </location>
</feature>
<evidence type="ECO:0000256" key="3">
    <source>
        <dbReference type="ARBA" id="ARBA00022475"/>
    </source>
</evidence>
<dbReference type="InterPro" id="IPR006153">
    <property type="entry name" value="Cation/H_exchanger_TM"/>
</dbReference>
<evidence type="ECO:0000256" key="7">
    <source>
        <dbReference type="ARBA" id="ARBA00023065"/>
    </source>
</evidence>
<keyword evidence="8 10" id="KW-0472">Membrane</keyword>
<protein>
    <submittedName>
        <fullName evidence="12">Na+/H+ antiporter</fullName>
    </submittedName>
</protein>
<accession>A0ABZ0W052</accession>
<keyword evidence="7 10" id="KW-0406">Ion transport</keyword>
<dbReference type="Gene3D" id="6.10.140.1330">
    <property type="match status" value="1"/>
</dbReference>
<keyword evidence="6 10" id="KW-0915">Sodium</keyword>
<feature type="transmembrane region" description="Helical" evidence="10">
    <location>
        <begin position="88"/>
        <end position="108"/>
    </location>
</feature>
<keyword evidence="9 10" id="KW-0739">Sodium transport</keyword>
<comment type="function">
    <text evidence="10">Na(+)/H(+) antiporter that extrudes sodium in exchange for external protons.</text>
</comment>
<feature type="transmembrane region" description="Helical" evidence="10">
    <location>
        <begin position="303"/>
        <end position="328"/>
    </location>
</feature>
<comment type="similarity">
    <text evidence="10">Belongs to the monovalent cation:proton antiporter 1 (CPA1) transporter (TC 2.A.36) family.</text>
</comment>
<keyword evidence="5 10" id="KW-1133">Transmembrane helix</keyword>
<dbReference type="InterPro" id="IPR004705">
    <property type="entry name" value="Cation/H_exchanger_CPA1_bac"/>
</dbReference>
<keyword evidence="2 10" id="KW-0813">Transport</keyword>
<feature type="transmembrane region" description="Helical" evidence="10">
    <location>
        <begin position="28"/>
        <end position="44"/>
    </location>
</feature>
<evidence type="ECO:0000313" key="12">
    <source>
        <dbReference type="EMBL" id="WQD36577.1"/>
    </source>
</evidence>
<evidence type="ECO:0000256" key="1">
    <source>
        <dbReference type="ARBA" id="ARBA00004651"/>
    </source>
</evidence>
<evidence type="ECO:0000256" key="5">
    <source>
        <dbReference type="ARBA" id="ARBA00022989"/>
    </source>
</evidence>
<evidence type="ECO:0000259" key="11">
    <source>
        <dbReference type="Pfam" id="PF00999"/>
    </source>
</evidence>